<reference evidence="1" key="1">
    <citation type="submission" date="2022-05" db="EMBL/GenBank/DDBJ databases">
        <authorList>
            <person name="Friedrich I."/>
            <person name="Poehlein A."/>
            <person name="Schneider D."/>
            <person name="Hertel R."/>
            <person name="Daniel R."/>
        </authorList>
    </citation>
    <scope>NUCLEOTIDE SEQUENCE</scope>
</reference>
<organism evidence="1 2">
    <name type="scientific">Brevundimonas phage vB_BpoS-Kabachok</name>
    <dbReference type="NCBI Taxonomy" id="2948600"/>
    <lineage>
        <taxon>Viruses</taxon>
        <taxon>Duplodnaviria</taxon>
        <taxon>Heunggongvirae</taxon>
        <taxon>Uroviricota</taxon>
        <taxon>Caudoviricetes</taxon>
        <taxon>Jeanschmidtviridae</taxon>
        <taxon>Marchewkavirus</taxon>
        <taxon>Marchewkavirus kabachok</taxon>
    </lineage>
</organism>
<accession>A0A9E7SJY6</accession>
<proteinExistence type="predicted"/>
<evidence type="ECO:0000313" key="2">
    <source>
        <dbReference type="Proteomes" id="UP001056685"/>
    </source>
</evidence>
<gene>
    <name evidence="1" type="ORF">KABACHOK_03350</name>
</gene>
<name>A0A9E7SJY6_9CAUD</name>
<evidence type="ECO:0000313" key="1">
    <source>
        <dbReference type="EMBL" id="USN14171.1"/>
    </source>
</evidence>
<keyword evidence="2" id="KW-1185">Reference proteome</keyword>
<sequence length="183" mass="20011">MKVVLLDAAGSVVGYTAVGVLPDEVAQQIPDLLEHRGVYYALQPREAYPEALGNCEAVFKQAILGDITTPVYADKVDGLALRTLQDLKWFLSQPRSIVLIDDPQTEAVVARGEALLAATTPLRPHNAQVLQDLRVAVAEARYWMKPDPGTAWAVVQARNRHHIASSKTEFAQAMLHPQNEGHG</sequence>
<dbReference type="Proteomes" id="UP001056685">
    <property type="component" value="Segment"/>
</dbReference>
<protein>
    <submittedName>
        <fullName evidence="1">Uncharacterized protein</fullName>
    </submittedName>
</protein>
<dbReference type="EMBL" id="ON529852">
    <property type="protein sequence ID" value="USN14171.1"/>
    <property type="molecule type" value="Genomic_DNA"/>
</dbReference>